<feature type="transmembrane region" description="Helical" evidence="1">
    <location>
        <begin position="145"/>
        <end position="166"/>
    </location>
</feature>
<keyword evidence="3" id="KW-1185">Reference proteome</keyword>
<keyword evidence="1" id="KW-1133">Transmembrane helix</keyword>
<name>A0ABS9VC03_9BACT</name>
<protein>
    <submittedName>
        <fullName evidence="2">DUF4199 domain-containing protein</fullName>
    </submittedName>
</protein>
<gene>
    <name evidence="2" type="ORF">MM213_09755</name>
</gene>
<dbReference type="RefSeq" id="WP_241411787.1">
    <property type="nucleotide sequence ID" value="NZ_JAKZGO010000006.1"/>
</dbReference>
<comment type="caution">
    <text evidence="2">The sequence shown here is derived from an EMBL/GenBank/DDBJ whole genome shotgun (WGS) entry which is preliminary data.</text>
</comment>
<proteinExistence type="predicted"/>
<dbReference type="Proteomes" id="UP001165430">
    <property type="component" value="Unassembled WGS sequence"/>
</dbReference>
<dbReference type="InterPro" id="IPR025250">
    <property type="entry name" value="DUF4199"/>
</dbReference>
<dbReference type="Pfam" id="PF13858">
    <property type="entry name" value="DUF4199"/>
    <property type="match status" value="1"/>
</dbReference>
<sequence>MEEKITIGDSVKKWGLIYGLIGLIAAILTAIFDLATKGAVMSIVTSLITVAIAFGIYFLATKEYRESNDGLLSFGEGFKIVALIGLLGGTIRAIGTYCYFKFIDTGYMDRVLEAQIEAQENMGVPYDPDAIPEFMKFFQTVEFQGIASILSAILGFLIWGLIAVAINKKTEEY</sequence>
<evidence type="ECO:0000313" key="3">
    <source>
        <dbReference type="Proteomes" id="UP001165430"/>
    </source>
</evidence>
<feature type="transmembrane region" description="Helical" evidence="1">
    <location>
        <begin position="39"/>
        <end position="60"/>
    </location>
</feature>
<keyword evidence="1" id="KW-0472">Membrane</keyword>
<feature type="transmembrane region" description="Helical" evidence="1">
    <location>
        <begin position="80"/>
        <end position="100"/>
    </location>
</feature>
<feature type="transmembrane region" description="Helical" evidence="1">
    <location>
        <begin position="15"/>
        <end position="32"/>
    </location>
</feature>
<evidence type="ECO:0000313" key="2">
    <source>
        <dbReference type="EMBL" id="MCH7413769.1"/>
    </source>
</evidence>
<reference evidence="2" key="1">
    <citation type="submission" date="2022-03" db="EMBL/GenBank/DDBJ databases">
        <title>De novo assembled genomes of Belliella spp. (Cyclobacteriaceae) strains.</title>
        <authorList>
            <person name="Szabo A."/>
            <person name="Korponai K."/>
            <person name="Felfoldi T."/>
        </authorList>
    </citation>
    <scope>NUCLEOTIDE SEQUENCE</scope>
    <source>
        <strain evidence="2">DSM 111903</strain>
    </source>
</reference>
<organism evidence="2 3">
    <name type="scientific">Belliella alkalica</name>
    <dbReference type="NCBI Taxonomy" id="1730871"/>
    <lineage>
        <taxon>Bacteria</taxon>
        <taxon>Pseudomonadati</taxon>
        <taxon>Bacteroidota</taxon>
        <taxon>Cytophagia</taxon>
        <taxon>Cytophagales</taxon>
        <taxon>Cyclobacteriaceae</taxon>
        <taxon>Belliella</taxon>
    </lineage>
</organism>
<keyword evidence="1" id="KW-0812">Transmembrane</keyword>
<accession>A0ABS9VC03</accession>
<evidence type="ECO:0000256" key="1">
    <source>
        <dbReference type="SAM" id="Phobius"/>
    </source>
</evidence>
<dbReference type="EMBL" id="JAKZGO010000006">
    <property type="protein sequence ID" value="MCH7413769.1"/>
    <property type="molecule type" value="Genomic_DNA"/>
</dbReference>